<dbReference type="Gene3D" id="3.90.950.10">
    <property type="match status" value="1"/>
</dbReference>
<name>A0AAE0D642_COLKA</name>
<accession>A0AAE0D642</accession>
<dbReference type="SUPFAM" id="SSF52972">
    <property type="entry name" value="ITPase-like"/>
    <property type="match status" value="1"/>
</dbReference>
<comment type="caution">
    <text evidence="1">The sequence shown here is derived from an EMBL/GenBank/DDBJ whole genome shotgun (WGS) entry which is preliminary data.</text>
</comment>
<organism evidence="1 2">
    <name type="scientific">Colletotrichum kahawae</name>
    <name type="common">Coffee berry disease fungus</name>
    <dbReference type="NCBI Taxonomy" id="34407"/>
    <lineage>
        <taxon>Eukaryota</taxon>
        <taxon>Fungi</taxon>
        <taxon>Dikarya</taxon>
        <taxon>Ascomycota</taxon>
        <taxon>Pezizomycotina</taxon>
        <taxon>Sordariomycetes</taxon>
        <taxon>Hypocreomycetidae</taxon>
        <taxon>Glomerellales</taxon>
        <taxon>Glomerellaceae</taxon>
        <taxon>Colletotrichum</taxon>
        <taxon>Colletotrichum gloeosporioides species complex</taxon>
    </lineage>
</organism>
<dbReference type="Proteomes" id="UP001281614">
    <property type="component" value="Unassembled WGS sequence"/>
</dbReference>
<proteinExistence type="predicted"/>
<evidence type="ECO:0000313" key="2">
    <source>
        <dbReference type="Proteomes" id="UP001281614"/>
    </source>
</evidence>
<gene>
    <name evidence="1" type="ORF">CKAH01_06166</name>
</gene>
<dbReference type="InterPro" id="IPR029001">
    <property type="entry name" value="ITPase-like_fam"/>
</dbReference>
<sequence>MSSLCFVTPGSRMLSSLWRCAVRPRPHPLQSIPDTMDTESPSVVCICQDHEEEAVAAAILGSDEEGLPITETSTTRSSDRRTAKILILDPSNDVFNMHGLRYNLANLSSTEVILVTTILAQPLPNTHPTDLFLSQDFGNDTIALSPLQYALSVLHAEVGDFGGWLPHHHSGPSSSPLEESPKLHYDITLDSLLAVPASTSAALQILQTQQLRTAVCVFAVQTHDACVTQRSFQSAALLAKELRQLAVDLDSWCLTIESLSDTEHIVPARPTPQPKPLPCYQFPTYGKNVLLVIPTENTKKKEVFEKYITRTAPDGTQIHTITFPIESGVGEQPYNIAGSDGARNRVKNALVRLQSSHYAEMFAKESIGSIIVASIENYIQTEDIDRPADFAIAIIHNATTNQTRSSSSRGVTIAPRYVDRARRFGTNGDTNFGNVTVGKVMAARVPQLDHADWHRVVAGLSRYDLLAEAVANIQTPW</sequence>
<evidence type="ECO:0000313" key="1">
    <source>
        <dbReference type="EMBL" id="KAK2752925.1"/>
    </source>
</evidence>
<reference evidence="1" key="1">
    <citation type="submission" date="2023-02" db="EMBL/GenBank/DDBJ databases">
        <title>Colletotrichum kahawae CIFC_Que2 genome sequencing and assembly.</title>
        <authorList>
            <person name="Baroncelli R."/>
        </authorList>
    </citation>
    <scope>NUCLEOTIDE SEQUENCE</scope>
    <source>
        <strain evidence="1">CIFC_Que2</strain>
    </source>
</reference>
<dbReference type="AlphaFoldDB" id="A0AAE0D642"/>
<keyword evidence="2" id="KW-1185">Reference proteome</keyword>
<dbReference type="EMBL" id="VYYT01000245">
    <property type="protein sequence ID" value="KAK2752925.1"/>
    <property type="molecule type" value="Genomic_DNA"/>
</dbReference>
<protein>
    <submittedName>
        <fullName evidence="1">Uncharacterized protein</fullName>
    </submittedName>
</protein>